<dbReference type="InterPro" id="IPR002931">
    <property type="entry name" value="Transglutaminase-like"/>
</dbReference>
<dbReference type="Proteomes" id="UP001595828">
    <property type="component" value="Unassembled WGS sequence"/>
</dbReference>
<proteinExistence type="predicted"/>
<dbReference type="InterPro" id="IPR038765">
    <property type="entry name" value="Papain-like_cys_pep_sf"/>
</dbReference>
<name>A0ABV8RPW5_9SPHN</name>
<evidence type="ECO:0000259" key="1">
    <source>
        <dbReference type="SMART" id="SM00460"/>
    </source>
</evidence>
<dbReference type="SMART" id="SM00460">
    <property type="entry name" value="TGc"/>
    <property type="match status" value="1"/>
</dbReference>
<dbReference type="PANTHER" id="PTHR33490:SF12">
    <property type="entry name" value="BLL5557 PROTEIN"/>
    <property type="match status" value="1"/>
</dbReference>
<dbReference type="Pfam" id="PF01841">
    <property type="entry name" value="Transglut_core"/>
    <property type="match status" value="1"/>
</dbReference>
<dbReference type="PANTHER" id="PTHR33490">
    <property type="entry name" value="BLR5614 PROTEIN-RELATED"/>
    <property type="match status" value="1"/>
</dbReference>
<feature type="domain" description="Transglutaminase-like" evidence="1">
    <location>
        <begin position="158"/>
        <end position="227"/>
    </location>
</feature>
<dbReference type="EMBL" id="JBHSDR010000003">
    <property type="protein sequence ID" value="MFC4294331.1"/>
    <property type="molecule type" value="Genomic_DNA"/>
</dbReference>
<sequence length="268" mass="29392">MTLSISTRLAYEFATPTDFLLQIEAAVIPEQRLSNTRLTTTPSEYFTRVSAQDDVGDRIWMRHEGPFEINYAADVAIERMIAPIEDLPMVAPHDLPAETVQYLMDSRYCPATHFQHFIDTEFAHETGGARIAAMRDWIAASFSYEAGSSNSDTTAIESFVERRGVCRDYAHTLIAFARAAAIPARFASVYAPDVTPMDFHAVAEVFLADPTVDAPGAGSWHLVDPTGMAKPEDIAKIAIGRDAADCSFITFYGSAELVAKDIAVTRTG</sequence>
<protein>
    <submittedName>
        <fullName evidence="2">Transglutaminase family protein</fullName>
    </submittedName>
</protein>
<evidence type="ECO:0000313" key="2">
    <source>
        <dbReference type="EMBL" id="MFC4294331.1"/>
    </source>
</evidence>
<dbReference type="SUPFAM" id="SSF54001">
    <property type="entry name" value="Cysteine proteinases"/>
    <property type="match status" value="1"/>
</dbReference>
<gene>
    <name evidence="2" type="ORF">ACFO0A_04580</name>
</gene>
<dbReference type="RefSeq" id="WP_379537786.1">
    <property type="nucleotide sequence ID" value="NZ_JBHSDR010000003.1"/>
</dbReference>
<dbReference type="Gene3D" id="2.60.40.2250">
    <property type="match status" value="1"/>
</dbReference>
<organism evidence="2 3">
    <name type="scientific">Novosphingobium tardum</name>
    <dbReference type="NCBI Taxonomy" id="1538021"/>
    <lineage>
        <taxon>Bacteria</taxon>
        <taxon>Pseudomonadati</taxon>
        <taxon>Pseudomonadota</taxon>
        <taxon>Alphaproteobacteria</taxon>
        <taxon>Sphingomonadales</taxon>
        <taxon>Sphingomonadaceae</taxon>
        <taxon>Novosphingobium</taxon>
    </lineage>
</organism>
<reference evidence="3" key="1">
    <citation type="journal article" date="2019" name="Int. J. Syst. Evol. Microbiol.">
        <title>The Global Catalogue of Microorganisms (GCM) 10K type strain sequencing project: providing services to taxonomists for standard genome sequencing and annotation.</title>
        <authorList>
            <consortium name="The Broad Institute Genomics Platform"/>
            <consortium name="The Broad Institute Genome Sequencing Center for Infectious Disease"/>
            <person name="Wu L."/>
            <person name="Ma J."/>
        </authorList>
    </citation>
    <scope>NUCLEOTIDE SEQUENCE [LARGE SCALE GENOMIC DNA]</scope>
    <source>
        <strain evidence="3">CGMCC 1.12989</strain>
    </source>
</reference>
<keyword evidence="3" id="KW-1185">Reference proteome</keyword>
<accession>A0ABV8RPW5</accession>
<dbReference type="Gene3D" id="3.10.620.30">
    <property type="match status" value="1"/>
</dbReference>
<comment type="caution">
    <text evidence="2">The sequence shown here is derived from an EMBL/GenBank/DDBJ whole genome shotgun (WGS) entry which is preliminary data.</text>
</comment>
<evidence type="ECO:0000313" key="3">
    <source>
        <dbReference type="Proteomes" id="UP001595828"/>
    </source>
</evidence>